<evidence type="ECO:0000256" key="3">
    <source>
        <dbReference type="ARBA" id="ARBA00022605"/>
    </source>
</evidence>
<dbReference type="PANTHER" id="PTHR11986">
    <property type="entry name" value="AMINOTRANSFERASE CLASS III"/>
    <property type="match status" value="1"/>
</dbReference>
<evidence type="ECO:0000256" key="1">
    <source>
        <dbReference type="ARBA" id="ARBA00001933"/>
    </source>
</evidence>
<gene>
    <name evidence="8" type="ORF">ACFSQZ_03670</name>
</gene>
<evidence type="ECO:0000313" key="8">
    <source>
        <dbReference type="EMBL" id="MFD2275560.1"/>
    </source>
</evidence>
<protein>
    <submittedName>
        <fullName evidence="8">Aspartate aminotransferase family protein</fullName>
    </submittedName>
</protein>
<dbReference type="NCBIfam" id="NF002325">
    <property type="entry name" value="PRK01278.1"/>
    <property type="match status" value="1"/>
</dbReference>
<keyword evidence="9" id="KW-1185">Reference proteome</keyword>
<dbReference type="InterPro" id="IPR015424">
    <property type="entry name" value="PyrdxlP-dep_Trfase"/>
</dbReference>
<evidence type="ECO:0000256" key="7">
    <source>
        <dbReference type="RuleBase" id="RU003560"/>
    </source>
</evidence>
<dbReference type="EMBL" id="JBHUJC010000010">
    <property type="protein sequence ID" value="MFD2275560.1"/>
    <property type="molecule type" value="Genomic_DNA"/>
</dbReference>
<dbReference type="InterPro" id="IPR005814">
    <property type="entry name" value="Aminotrans_3"/>
</dbReference>
<reference evidence="9" key="1">
    <citation type="journal article" date="2019" name="Int. J. Syst. Evol. Microbiol.">
        <title>The Global Catalogue of Microorganisms (GCM) 10K type strain sequencing project: providing services to taxonomists for standard genome sequencing and annotation.</title>
        <authorList>
            <consortium name="The Broad Institute Genomics Platform"/>
            <consortium name="The Broad Institute Genome Sequencing Center for Infectious Disease"/>
            <person name="Wu L."/>
            <person name="Ma J."/>
        </authorList>
    </citation>
    <scope>NUCLEOTIDE SEQUENCE [LARGE SCALE GENOMIC DNA]</scope>
    <source>
        <strain evidence="9">JCM 16545</strain>
    </source>
</reference>
<dbReference type="InterPro" id="IPR004636">
    <property type="entry name" value="AcOrn/SuccOrn_fam"/>
</dbReference>
<dbReference type="GO" id="GO:0008483">
    <property type="term" value="F:transaminase activity"/>
    <property type="evidence" value="ECO:0007669"/>
    <property type="project" value="UniProtKB-KW"/>
</dbReference>
<dbReference type="InterPro" id="IPR015422">
    <property type="entry name" value="PyrdxlP-dep_Trfase_small"/>
</dbReference>
<dbReference type="PROSITE" id="PS00600">
    <property type="entry name" value="AA_TRANSFER_CLASS_3"/>
    <property type="match status" value="1"/>
</dbReference>
<dbReference type="SUPFAM" id="SSF53383">
    <property type="entry name" value="PLP-dependent transferases"/>
    <property type="match status" value="1"/>
</dbReference>
<name>A0ABW5E3U5_9BACT</name>
<evidence type="ECO:0000256" key="2">
    <source>
        <dbReference type="ARBA" id="ARBA00022576"/>
    </source>
</evidence>
<dbReference type="CDD" id="cd00610">
    <property type="entry name" value="OAT_like"/>
    <property type="match status" value="1"/>
</dbReference>
<dbReference type="Gene3D" id="3.40.640.10">
    <property type="entry name" value="Type I PLP-dependent aspartate aminotransferase-like (Major domain)"/>
    <property type="match status" value="1"/>
</dbReference>
<dbReference type="PANTHER" id="PTHR11986:SF79">
    <property type="entry name" value="ACETYLORNITHINE AMINOTRANSFERASE, MITOCHONDRIAL"/>
    <property type="match status" value="1"/>
</dbReference>
<accession>A0ABW5E3U5</accession>
<proteinExistence type="inferred from homology"/>
<comment type="similarity">
    <text evidence="7">Belongs to the class-III pyridoxal-phosphate-dependent aminotransferase family.</text>
</comment>
<comment type="caution">
    <text evidence="8">The sequence shown here is derived from an EMBL/GenBank/DDBJ whole genome shotgun (WGS) entry which is preliminary data.</text>
</comment>
<comment type="cofactor">
    <cofactor evidence="1">
        <name>pyridoxal 5'-phosphate</name>
        <dbReference type="ChEBI" id="CHEBI:597326"/>
    </cofactor>
</comment>
<dbReference type="NCBIfam" id="TIGR00707">
    <property type="entry name" value="argD"/>
    <property type="match status" value="1"/>
</dbReference>
<dbReference type="InterPro" id="IPR050103">
    <property type="entry name" value="Class-III_PLP-dep_AT"/>
</dbReference>
<evidence type="ECO:0000313" key="9">
    <source>
        <dbReference type="Proteomes" id="UP001597297"/>
    </source>
</evidence>
<dbReference type="InterPro" id="IPR049704">
    <property type="entry name" value="Aminotrans_3_PPA_site"/>
</dbReference>
<organism evidence="8 9">
    <name type="scientific">Rubritalea spongiae</name>
    <dbReference type="NCBI Taxonomy" id="430797"/>
    <lineage>
        <taxon>Bacteria</taxon>
        <taxon>Pseudomonadati</taxon>
        <taxon>Verrucomicrobiota</taxon>
        <taxon>Verrucomicrobiia</taxon>
        <taxon>Verrucomicrobiales</taxon>
        <taxon>Rubritaleaceae</taxon>
        <taxon>Rubritalea</taxon>
    </lineage>
</organism>
<dbReference type="Proteomes" id="UP001597297">
    <property type="component" value="Unassembled WGS sequence"/>
</dbReference>
<comment type="pathway">
    <text evidence="6">Amino-acid biosynthesis.</text>
</comment>
<keyword evidence="5 7" id="KW-0663">Pyridoxal phosphate</keyword>
<evidence type="ECO:0000256" key="6">
    <source>
        <dbReference type="ARBA" id="ARBA00029440"/>
    </source>
</evidence>
<dbReference type="PIRSF" id="PIRSF000521">
    <property type="entry name" value="Transaminase_4ab_Lys_Orn"/>
    <property type="match status" value="1"/>
</dbReference>
<evidence type="ECO:0000256" key="4">
    <source>
        <dbReference type="ARBA" id="ARBA00022679"/>
    </source>
</evidence>
<dbReference type="Gene3D" id="3.90.1150.10">
    <property type="entry name" value="Aspartate Aminotransferase, domain 1"/>
    <property type="match status" value="1"/>
</dbReference>
<dbReference type="InterPro" id="IPR015421">
    <property type="entry name" value="PyrdxlP-dep_Trfase_major"/>
</dbReference>
<keyword evidence="3" id="KW-0028">Amino-acid biosynthesis</keyword>
<dbReference type="RefSeq" id="WP_377092797.1">
    <property type="nucleotide sequence ID" value="NZ_JBHSJM010000001.1"/>
</dbReference>
<sequence length="417" mass="44760">MSTHDTFTQYVLPTYGRFPIVPEKAKGSYLWDDQGKKYLDFCTGIAVCSIGHCHPKLVSAIQDQAAKLMHCSNLYEIPQQAELAKTIVEDFVQTPGKVFFSNSGAEANEGLIKLARKFGNAKPASNGTPRHEVITFRNSFHGRTMGTLTATGQDSIQNGFAPILPGINYAIYNDLDSVKAQITDKTAAILLEPIQGEGGIFAATKEFLNGLQALCIDHDLLLMLDEVQAGFGRLGHDMAWRAIAPNVKPDAISWAKGMGGGFPIGAFWVSDREISNGVTLSSQLGPRTHGSTYGGNPLGCAASLAVLAEIKNSKLNDNVLAREQQIKEAVAEWNHPAIAEFRGKGLMLGFALNADTMTTAEGVTPALALVLKLTEKGLLTVPAGAETLRWLPALNVTEAEVAQALDLLKQALDELTA</sequence>
<keyword evidence="2 8" id="KW-0032">Aminotransferase</keyword>
<dbReference type="Pfam" id="PF00202">
    <property type="entry name" value="Aminotran_3"/>
    <property type="match status" value="1"/>
</dbReference>
<evidence type="ECO:0000256" key="5">
    <source>
        <dbReference type="ARBA" id="ARBA00022898"/>
    </source>
</evidence>
<keyword evidence="4" id="KW-0808">Transferase</keyword>